<keyword evidence="3" id="KW-0804">Transcription</keyword>
<keyword evidence="2" id="KW-0238">DNA-binding</keyword>
<dbReference type="GO" id="GO:0003700">
    <property type="term" value="F:DNA-binding transcription factor activity"/>
    <property type="evidence" value="ECO:0007669"/>
    <property type="project" value="InterPro"/>
</dbReference>
<evidence type="ECO:0000313" key="9">
    <source>
        <dbReference type="Proteomes" id="UP000286075"/>
    </source>
</evidence>
<comment type="caution">
    <text evidence="8">The sequence shown here is derived from an EMBL/GenBank/DDBJ whole genome shotgun (WGS) entry which is preliminary data.</text>
</comment>
<reference evidence="8 9" key="1">
    <citation type="submission" date="2018-08" db="EMBL/GenBank/DDBJ databases">
        <title>A genome reference for cultivated species of the human gut microbiota.</title>
        <authorList>
            <person name="Zou Y."/>
            <person name="Xue W."/>
            <person name="Luo G."/>
        </authorList>
    </citation>
    <scope>NUCLEOTIDE SEQUENCE [LARGE SCALE GENOMIC DNA]</scope>
    <source>
        <strain evidence="8 9">OF03-9BH</strain>
    </source>
</reference>
<evidence type="ECO:0000259" key="7">
    <source>
        <dbReference type="PROSITE" id="PS01124"/>
    </source>
</evidence>
<dbReference type="Gene3D" id="1.10.10.60">
    <property type="entry name" value="Homeodomain-like"/>
    <property type="match status" value="1"/>
</dbReference>
<sequence>MLLELITDQYYTTGNYTESTRYAIKGIELAKQTGDKNSEANLLLYIGMNKRDMGLKDEADKYVEQALQMQEKETEGSHSWGAVDDLIYIYGIKITYAFEDRKYREAISLLPRYEKLMEQFKACPDIPDGVYDMRRANVCAAFASIFAENGQPDKAAEFYRQFEETDYASTQDGIQMRFDYLIATGRYREALQAIHTDKQYWKEQADTVNYFYLEYDLQSEAKAHMGLGNYKAAAQTYRQMYTLSDSLRLREKRNGVLDFATLYETKEKEAQLVEQAAQLREHRIFLLFSACVIGLLGVLLWRNVRHSRIVKAKNRTMASKIDNLLEYKEELFRRKEENLQLAEQLQAAESELQQRDKAARLLAPQAPLTENEPSVSDEPSDSDDIDRALFDKLEREIISRKLFLQPESPREGLIEQMHIPQNKFPKLFKRYAHTNFSQYLNNLRLDYATRMLKEHPEYTVETISQECGFKNPPNFYKLFSEQFSMTPAEYRDSRNLL</sequence>
<evidence type="ECO:0000256" key="4">
    <source>
        <dbReference type="SAM" id="Coils"/>
    </source>
</evidence>
<accession>A0A413H6I0</accession>
<dbReference type="GO" id="GO:0043565">
    <property type="term" value="F:sequence-specific DNA binding"/>
    <property type="evidence" value="ECO:0007669"/>
    <property type="project" value="InterPro"/>
</dbReference>
<keyword evidence="6" id="KW-0472">Membrane</keyword>
<dbReference type="OrthoDB" id="1275115at2"/>
<evidence type="ECO:0000256" key="1">
    <source>
        <dbReference type="ARBA" id="ARBA00023015"/>
    </source>
</evidence>
<dbReference type="PANTHER" id="PTHR43280">
    <property type="entry name" value="ARAC-FAMILY TRANSCRIPTIONAL REGULATOR"/>
    <property type="match status" value="1"/>
</dbReference>
<keyword evidence="6" id="KW-0812">Transmembrane</keyword>
<evidence type="ECO:0000313" key="8">
    <source>
        <dbReference type="EMBL" id="RGX79017.1"/>
    </source>
</evidence>
<dbReference type="AlphaFoldDB" id="A0A413H6I0"/>
<feature type="coiled-coil region" evidence="4">
    <location>
        <begin position="328"/>
        <end position="358"/>
    </location>
</feature>
<evidence type="ECO:0000256" key="6">
    <source>
        <dbReference type="SAM" id="Phobius"/>
    </source>
</evidence>
<keyword evidence="4" id="KW-0175">Coiled coil</keyword>
<dbReference type="PROSITE" id="PS00041">
    <property type="entry name" value="HTH_ARAC_FAMILY_1"/>
    <property type="match status" value="1"/>
</dbReference>
<evidence type="ECO:0000256" key="3">
    <source>
        <dbReference type="ARBA" id="ARBA00023163"/>
    </source>
</evidence>
<dbReference type="RefSeq" id="WP_117987319.1">
    <property type="nucleotide sequence ID" value="NZ_CABMFG010000012.1"/>
</dbReference>
<evidence type="ECO:0000256" key="5">
    <source>
        <dbReference type="SAM" id="MobiDB-lite"/>
    </source>
</evidence>
<dbReference type="InterPro" id="IPR011990">
    <property type="entry name" value="TPR-like_helical_dom_sf"/>
</dbReference>
<keyword evidence="1" id="KW-0805">Transcription regulation</keyword>
<name>A0A413H6I0_9BACE</name>
<dbReference type="SMART" id="SM00342">
    <property type="entry name" value="HTH_ARAC"/>
    <property type="match status" value="1"/>
</dbReference>
<dbReference type="InterPro" id="IPR009057">
    <property type="entry name" value="Homeodomain-like_sf"/>
</dbReference>
<proteinExistence type="predicted"/>
<dbReference type="SUPFAM" id="SSF46689">
    <property type="entry name" value="Homeodomain-like"/>
    <property type="match status" value="1"/>
</dbReference>
<evidence type="ECO:0000256" key="2">
    <source>
        <dbReference type="ARBA" id="ARBA00023125"/>
    </source>
</evidence>
<feature type="transmembrane region" description="Helical" evidence="6">
    <location>
        <begin position="284"/>
        <end position="301"/>
    </location>
</feature>
<organism evidence="8 9">
    <name type="scientific">Bacteroides stercorirosoris</name>
    <dbReference type="NCBI Taxonomy" id="871324"/>
    <lineage>
        <taxon>Bacteria</taxon>
        <taxon>Pseudomonadati</taxon>
        <taxon>Bacteroidota</taxon>
        <taxon>Bacteroidia</taxon>
        <taxon>Bacteroidales</taxon>
        <taxon>Bacteroidaceae</taxon>
        <taxon>Bacteroides</taxon>
    </lineage>
</organism>
<dbReference type="InterPro" id="IPR018062">
    <property type="entry name" value="HTH_AraC-typ_CS"/>
</dbReference>
<protein>
    <submittedName>
        <fullName evidence="8">AraC family transcriptional regulator</fullName>
    </submittedName>
</protein>
<keyword evidence="6" id="KW-1133">Transmembrane helix</keyword>
<gene>
    <name evidence="8" type="ORF">DXA68_09675</name>
</gene>
<feature type="region of interest" description="Disordered" evidence="5">
    <location>
        <begin position="364"/>
        <end position="383"/>
    </location>
</feature>
<dbReference type="Proteomes" id="UP000286075">
    <property type="component" value="Unassembled WGS sequence"/>
</dbReference>
<dbReference type="Pfam" id="PF12833">
    <property type="entry name" value="HTH_18"/>
    <property type="match status" value="1"/>
</dbReference>
<dbReference type="Gene3D" id="1.25.40.10">
    <property type="entry name" value="Tetratricopeptide repeat domain"/>
    <property type="match status" value="1"/>
</dbReference>
<dbReference type="SUPFAM" id="SSF48452">
    <property type="entry name" value="TPR-like"/>
    <property type="match status" value="1"/>
</dbReference>
<dbReference type="PROSITE" id="PS01124">
    <property type="entry name" value="HTH_ARAC_FAMILY_2"/>
    <property type="match status" value="1"/>
</dbReference>
<feature type="domain" description="HTH araC/xylS-type" evidence="7">
    <location>
        <begin position="411"/>
        <end position="493"/>
    </location>
</feature>
<dbReference type="InterPro" id="IPR018060">
    <property type="entry name" value="HTH_AraC"/>
</dbReference>
<dbReference type="PANTHER" id="PTHR43280:SF34">
    <property type="entry name" value="ARAC-FAMILY TRANSCRIPTIONAL REGULATOR"/>
    <property type="match status" value="1"/>
</dbReference>
<dbReference type="EMBL" id="QSCF01000012">
    <property type="protein sequence ID" value="RGX79017.1"/>
    <property type="molecule type" value="Genomic_DNA"/>
</dbReference>